<dbReference type="HOGENOM" id="CLU_3013006_0_0_12"/>
<sequence length="56" mass="6282">MQKPNTLLLILAIVVLLLFLPAGTFSFLIGTAWQITKIVLVLVAIIIIIAYFRKKK</sequence>
<feature type="transmembrane region" description="Helical" evidence="1">
    <location>
        <begin position="35"/>
        <end position="52"/>
    </location>
</feature>
<proteinExistence type="predicted"/>
<accession>I4B415</accession>
<dbReference type="KEGG" id="tpx:Turpa_1374"/>
<reference evidence="2 3" key="1">
    <citation type="submission" date="2012-06" db="EMBL/GenBank/DDBJ databases">
        <title>The complete chromosome of genome of Turneriella parva DSM 21527.</title>
        <authorList>
            <consortium name="US DOE Joint Genome Institute (JGI-PGF)"/>
            <person name="Lucas S."/>
            <person name="Han J."/>
            <person name="Lapidus A."/>
            <person name="Bruce D."/>
            <person name="Goodwin L."/>
            <person name="Pitluck S."/>
            <person name="Peters L."/>
            <person name="Kyrpides N."/>
            <person name="Mavromatis K."/>
            <person name="Ivanova N."/>
            <person name="Mikhailova N."/>
            <person name="Chertkov O."/>
            <person name="Detter J.C."/>
            <person name="Tapia R."/>
            <person name="Han C."/>
            <person name="Land M."/>
            <person name="Hauser L."/>
            <person name="Markowitz V."/>
            <person name="Cheng J.-F."/>
            <person name="Hugenholtz P."/>
            <person name="Woyke T."/>
            <person name="Wu D."/>
            <person name="Gronow S."/>
            <person name="Wellnitz S."/>
            <person name="Brambilla E."/>
            <person name="Klenk H.-P."/>
            <person name="Eisen J.A."/>
        </authorList>
    </citation>
    <scope>NUCLEOTIDE SEQUENCE [LARGE SCALE GENOMIC DNA]</scope>
    <source>
        <strain evidence="3">ATCC BAA-1111 / DSM 21527 / NCTC 11395 / H</strain>
    </source>
</reference>
<gene>
    <name evidence="2" type="ordered locus">Turpa_1374</name>
</gene>
<dbReference type="EMBL" id="CP002959">
    <property type="protein sequence ID" value="AFM12022.1"/>
    <property type="molecule type" value="Genomic_DNA"/>
</dbReference>
<keyword evidence="1" id="KW-0472">Membrane</keyword>
<organism evidence="2 3">
    <name type="scientific">Turneriella parva (strain ATCC BAA-1111 / DSM 21527 / NCTC 11395 / H)</name>
    <name type="common">Leptospira parva</name>
    <dbReference type="NCBI Taxonomy" id="869212"/>
    <lineage>
        <taxon>Bacteria</taxon>
        <taxon>Pseudomonadati</taxon>
        <taxon>Spirochaetota</taxon>
        <taxon>Spirochaetia</taxon>
        <taxon>Leptospirales</taxon>
        <taxon>Leptospiraceae</taxon>
        <taxon>Turneriella</taxon>
    </lineage>
</organism>
<evidence type="ECO:0000313" key="3">
    <source>
        <dbReference type="Proteomes" id="UP000006048"/>
    </source>
</evidence>
<keyword evidence="1" id="KW-1133">Transmembrane helix</keyword>
<name>I4B415_TURPD</name>
<evidence type="ECO:0000256" key="1">
    <source>
        <dbReference type="SAM" id="Phobius"/>
    </source>
</evidence>
<keyword evidence="1" id="KW-0812">Transmembrane</keyword>
<dbReference type="RefSeq" id="WP_014802536.1">
    <property type="nucleotide sequence ID" value="NC_018020.1"/>
</dbReference>
<keyword evidence="3" id="KW-1185">Reference proteome</keyword>
<protein>
    <submittedName>
        <fullName evidence="2">Uncharacterized protein</fullName>
    </submittedName>
</protein>
<feature type="transmembrane region" description="Helical" evidence="1">
    <location>
        <begin position="7"/>
        <end position="29"/>
    </location>
</feature>
<dbReference type="Proteomes" id="UP000006048">
    <property type="component" value="Chromosome"/>
</dbReference>
<dbReference type="AlphaFoldDB" id="I4B415"/>
<evidence type="ECO:0000313" key="2">
    <source>
        <dbReference type="EMBL" id="AFM12022.1"/>
    </source>
</evidence>
<dbReference type="STRING" id="869212.Turpa_1374"/>